<accession>A0A9W4X8B8</accession>
<feature type="compositionally biased region" description="Polar residues" evidence="1">
    <location>
        <begin position="139"/>
        <end position="158"/>
    </location>
</feature>
<proteinExistence type="predicted"/>
<gene>
    <name evidence="2" type="ORF">FWILDA_LOCUS16252</name>
</gene>
<feature type="compositionally biased region" description="Basic and acidic residues" evidence="1">
    <location>
        <begin position="548"/>
        <end position="563"/>
    </location>
</feature>
<comment type="caution">
    <text evidence="2">The sequence shown here is derived from an EMBL/GenBank/DDBJ whole genome shotgun (WGS) entry which is preliminary data.</text>
</comment>
<feature type="compositionally biased region" description="Low complexity" evidence="1">
    <location>
        <begin position="437"/>
        <end position="446"/>
    </location>
</feature>
<keyword evidence="3" id="KW-1185">Reference proteome</keyword>
<feature type="region of interest" description="Disordered" evidence="1">
    <location>
        <begin position="139"/>
        <end position="162"/>
    </location>
</feature>
<name>A0A9W4X8B8_9GLOM</name>
<feature type="region of interest" description="Disordered" evidence="1">
    <location>
        <begin position="511"/>
        <end position="563"/>
    </location>
</feature>
<dbReference type="AlphaFoldDB" id="A0A9W4X8B8"/>
<feature type="non-terminal residue" evidence="2">
    <location>
        <position position="1"/>
    </location>
</feature>
<feature type="region of interest" description="Disordered" evidence="1">
    <location>
        <begin position="72"/>
        <end position="102"/>
    </location>
</feature>
<dbReference type="EMBL" id="CAMKVN010010013">
    <property type="protein sequence ID" value="CAI2193790.1"/>
    <property type="molecule type" value="Genomic_DNA"/>
</dbReference>
<feature type="region of interest" description="Disordered" evidence="1">
    <location>
        <begin position="287"/>
        <end position="320"/>
    </location>
</feature>
<feature type="region of interest" description="Disordered" evidence="1">
    <location>
        <begin position="237"/>
        <end position="257"/>
    </location>
</feature>
<dbReference type="Proteomes" id="UP001153678">
    <property type="component" value="Unassembled WGS sequence"/>
</dbReference>
<evidence type="ECO:0000313" key="2">
    <source>
        <dbReference type="EMBL" id="CAI2193790.1"/>
    </source>
</evidence>
<protein>
    <submittedName>
        <fullName evidence="2">12040_t:CDS:1</fullName>
    </submittedName>
</protein>
<organism evidence="2 3">
    <name type="scientific">Funneliformis geosporum</name>
    <dbReference type="NCBI Taxonomy" id="1117311"/>
    <lineage>
        <taxon>Eukaryota</taxon>
        <taxon>Fungi</taxon>
        <taxon>Fungi incertae sedis</taxon>
        <taxon>Mucoromycota</taxon>
        <taxon>Glomeromycotina</taxon>
        <taxon>Glomeromycetes</taxon>
        <taxon>Glomerales</taxon>
        <taxon>Glomeraceae</taxon>
        <taxon>Funneliformis</taxon>
    </lineage>
</organism>
<reference evidence="2" key="1">
    <citation type="submission" date="2022-08" db="EMBL/GenBank/DDBJ databases">
        <authorList>
            <person name="Kallberg Y."/>
            <person name="Tangrot J."/>
            <person name="Rosling A."/>
        </authorList>
    </citation>
    <scope>NUCLEOTIDE SEQUENCE</scope>
    <source>
        <strain evidence="2">Wild A</strain>
    </source>
</reference>
<dbReference type="OrthoDB" id="10477187at2759"/>
<feature type="region of interest" description="Disordered" evidence="1">
    <location>
        <begin position="340"/>
        <end position="369"/>
    </location>
</feature>
<evidence type="ECO:0000313" key="3">
    <source>
        <dbReference type="Proteomes" id="UP001153678"/>
    </source>
</evidence>
<sequence length="563" mass="64576">MEFLSSDSDDSDKDSSMVIVRPEDITDAPINLTYEEKVNENQYLKTSSIIGEKVFDRANLDKSMIIGGEKESTRYNSPMTKDKFGDQRNLTELNPHKNPLHNDKEYREAIGKRKSLPQPITGDLSDDKNFHNQRFSYDVNRQTPSTDPDNIMSSFSQSHDTRKSLELNVNTKKQFKPVTTEEFDELLRIPIQSTHTRQDIEYGSRSRDNLLHPQYIGQKDNLVDTNRDIIYGLEPQANLQSNKKNQDSRRDTGFGFGSQENLLHSQYINPKQDNLVDRDIRYGLIPQDNLQSNKNKQDTRRDTGFGLESQDNSQYISPKKDDLVDDTRRDIRYGLGPQVNLQSNKKNQRDAGLGLGYQDNSQYISPKKDDLVDDTRHDIRYGLGPQDNLQSNKNIQDTRRGAGLGLGSQDNLQGNKNKRGPLADDTHHAIRYGLGPQDNLQNNNNKQDTHRDTGFGLGYQDNSQYIRPKKDDLVDDTHRDTRYGLGPQVNLQGNINKRDSLADDTRHDIRYGLGPQDNLQKNKNKQDTRRDTGFGLGYQDNSQYIRPKKGDFVDDTRRDIRYG</sequence>
<feature type="region of interest" description="Disordered" evidence="1">
    <location>
        <begin position="398"/>
        <end position="471"/>
    </location>
</feature>
<evidence type="ECO:0000256" key="1">
    <source>
        <dbReference type="SAM" id="MobiDB-lite"/>
    </source>
</evidence>